<dbReference type="InterPro" id="IPR000131">
    <property type="entry name" value="ATP_synth_F1_gsu"/>
</dbReference>
<dbReference type="Gene3D" id="3.40.1380.10">
    <property type="match status" value="1"/>
</dbReference>
<feature type="coiled-coil region" evidence="10">
    <location>
        <begin position="255"/>
        <end position="282"/>
    </location>
</feature>
<evidence type="ECO:0000256" key="6">
    <source>
        <dbReference type="ARBA" id="ARBA00023065"/>
    </source>
</evidence>
<reference evidence="11 12" key="1">
    <citation type="submission" date="2016-11" db="EMBL/GenBank/DDBJ databases">
        <title>Draft Genome Sequences of Nine Cyanobacterial Strains from Diverse Habitats.</title>
        <authorList>
            <person name="Zhu T."/>
            <person name="Hou S."/>
            <person name="Lu X."/>
            <person name="Hess W.R."/>
        </authorList>
    </citation>
    <scope>NUCLEOTIDE SEQUENCE [LARGE SCALE GENOMIC DNA]</scope>
    <source>
        <strain evidence="11 12">NIES-593</strain>
    </source>
</reference>
<keyword evidence="4" id="KW-0813">Transport</keyword>
<comment type="function">
    <text evidence="1">Produces ATP from ADP in the presence of a proton gradient across the membrane. The gamma chain is believed to be important in regulating ATPase activity and the flow of protons through the CF(0) complex.</text>
</comment>
<evidence type="ECO:0000313" key="11">
    <source>
        <dbReference type="EMBL" id="OKH21725.1"/>
    </source>
</evidence>
<dbReference type="OrthoDB" id="9812769at2"/>
<accession>A0A1U7HDV7</accession>
<dbReference type="InterPro" id="IPR017709">
    <property type="entry name" value="Alt_ATP_synth_F1_gsu"/>
</dbReference>
<dbReference type="NCBIfam" id="TIGR03323">
    <property type="entry name" value="alt_F1F0_F1_gam"/>
    <property type="match status" value="1"/>
</dbReference>
<dbReference type="AlphaFoldDB" id="A0A1U7HDV7"/>
<name>A0A1U7HDV7_9CYAN</name>
<organism evidence="11 12">
    <name type="scientific">Hydrococcus rivularis NIES-593</name>
    <dbReference type="NCBI Taxonomy" id="1921803"/>
    <lineage>
        <taxon>Bacteria</taxon>
        <taxon>Bacillati</taxon>
        <taxon>Cyanobacteriota</taxon>
        <taxon>Cyanophyceae</taxon>
        <taxon>Pleurocapsales</taxon>
        <taxon>Hydrococcaceae</taxon>
        <taxon>Hydrococcus</taxon>
    </lineage>
</organism>
<keyword evidence="5" id="KW-0375">Hydrogen ion transport</keyword>
<dbReference type="Pfam" id="PF00231">
    <property type="entry name" value="ATP-synt"/>
    <property type="match status" value="1"/>
</dbReference>
<evidence type="ECO:0000256" key="8">
    <source>
        <dbReference type="ARBA" id="ARBA00023196"/>
    </source>
</evidence>
<evidence type="ECO:0000256" key="3">
    <source>
        <dbReference type="ARBA" id="ARBA00007681"/>
    </source>
</evidence>
<dbReference type="PANTHER" id="PTHR11693">
    <property type="entry name" value="ATP SYNTHASE GAMMA CHAIN"/>
    <property type="match status" value="1"/>
</dbReference>
<dbReference type="Proteomes" id="UP000186868">
    <property type="component" value="Unassembled WGS sequence"/>
</dbReference>
<dbReference type="GO" id="GO:0046933">
    <property type="term" value="F:proton-transporting ATP synthase activity, rotational mechanism"/>
    <property type="evidence" value="ECO:0007669"/>
    <property type="project" value="InterPro"/>
</dbReference>
<dbReference type="GO" id="GO:0045259">
    <property type="term" value="C:proton-transporting ATP synthase complex"/>
    <property type="evidence" value="ECO:0007669"/>
    <property type="project" value="UniProtKB-KW"/>
</dbReference>
<protein>
    <submittedName>
        <fullName evidence="11">F0F1 ATP synthase subunit gamma</fullName>
    </submittedName>
</protein>
<dbReference type="InterPro" id="IPR035968">
    <property type="entry name" value="ATP_synth_F1_ATPase_gsu"/>
</dbReference>
<proteinExistence type="inferred from homology"/>
<dbReference type="SUPFAM" id="SSF52943">
    <property type="entry name" value="ATP synthase (F1-ATPase), gamma subunit"/>
    <property type="match status" value="1"/>
</dbReference>
<comment type="caution">
    <text evidence="11">The sequence shown here is derived from an EMBL/GenBank/DDBJ whole genome shotgun (WGS) entry which is preliminary data.</text>
</comment>
<sequence>MTALESFQRQIAIARELQSVVKTMKVLAAASIRQYERAVESLAEYSRTIDLGLQVVLKERARAENAGFKGIDWAAAEKHQRLGAIVFGSDRGMCGQFNEQIARYSVDCLNHLAPQPAERTVIVVGTRIVAPLEARGVAIAASFPMPSSLAGITPMVQELLLYLEAWRSQEQIGPIVLLYNQPRSNTACEPHLHHLFPLDRAWLEHLQQERWHSRTLPTFTMDWTQLLAALIRQYFFVCLYRAFAESLKSENASRLASMQVAEQNIEERLARLNAQFQHERQTAITQEILEIVAGAEAIAQF</sequence>
<dbReference type="CDD" id="cd12151">
    <property type="entry name" value="F1-ATPase_gamma"/>
    <property type="match status" value="1"/>
</dbReference>
<comment type="subcellular location">
    <subcellularLocation>
        <location evidence="2">Membrane</location>
        <topology evidence="2">Peripheral membrane protein</topology>
    </subcellularLocation>
</comment>
<keyword evidence="8" id="KW-0139">CF(1)</keyword>
<dbReference type="PROSITE" id="PS00153">
    <property type="entry name" value="ATPASE_GAMMA"/>
    <property type="match status" value="1"/>
</dbReference>
<evidence type="ECO:0000313" key="12">
    <source>
        <dbReference type="Proteomes" id="UP000186868"/>
    </source>
</evidence>
<dbReference type="EMBL" id="MRCB01000018">
    <property type="protein sequence ID" value="OKH21725.1"/>
    <property type="molecule type" value="Genomic_DNA"/>
</dbReference>
<evidence type="ECO:0000256" key="2">
    <source>
        <dbReference type="ARBA" id="ARBA00004170"/>
    </source>
</evidence>
<dbReference type="PANTHER" id="PTHR11693:SF22">
    <property type="entry name" value="ATP SYNTHASE SUBUNIT GAMMA, MITOCHONDRIAL"/>
    <property type="match status" value="1"/>
</dbReference>
<dbReference type="InterPro" id="IPR023632">
    <property type="entry name" value="ATP_synth_F1_gsu_CS"/>
</dbReference>
<dbReference type="Gene3D" id="1.10.287.80">
    <property type="entry name" value="ATP synthase, gamma subunit, helix hairpin domain"/>
    <property type="match status" value="1"/>
</dbReference>
<evidence type="ECO:0000256" key="9">
    <source>
        <dbReference type="ARBA" id="ARBA00023310"/>
    </source>
</evidence>
<keyword evidence="9" id="KW-0066">ATP synthesis</keyword>
<evidence type="ECO:0000256" key="4">
    <source>
        <dbReference type="ARBA" id="ARBA00022448"/>
    </source>
</evidence>
<evidence type="ECO:0000256" key="5">
    <source>
        <dbReference type="ARBA" id="ARBA00022781"/>
    </source>
</evidence>
<evidence type="ECO:0000256" key="10">
    <source>
        <dbReference type="SAM" id="Coils"/>
    </source>
</evidence>
<keyword evidence="12" id="KW-1185">Reference proteome</keyword>
<keyword evidence="7" id="KW-0472">Membrane</keyword>
<gene>
    <name evidence="11" type="ORF">NIES593_14955</name>
</gene>
<dbReference type="RefSeq" id="WP_073600346.1">
    <property type="nucleotide sequence ID" value="NZ_MRCB01000018.1"/>
</dbReference>
<evidence type="ECO:0000256" key="7">
    <source>
        <dbReference type="ARBA" id="ARBA00023136"/>
    </source>
</evidence>
<evidence type="ECO:0000256" key="1">
    <source>
        <dbReference type="ARBA" id="ARBA00003456"/>
    </source>
</evidence>
<keyword evidence="10" id="KW-0175">Coiled coil</keyword>
<dbReference type="PRINTS" id="PR00126">
    <property type="entry name" value="ATPASEGAMMA"/>
</dbReference>
<keyword evidence="6" id="KW-0406">Ion transport</keyword>
<dbReference type="STRING" id="1921803.NIES593_14955"/>
<comment type="similarity">
    <text evidence="3">Belongs to the ATPase gamma chain family.</text>
</comment>